<name>A0A0A1WQF7_ZEUCU</name>
<feature type="transmembrane region" description="Helical" evidence="5">
    <location>
        <begin position="16"/>
        <end position="35"/>
    </location>
</feature>
<dbReference type="PANTHER" id="PTHR13531:SF0">
    <property type="entry name" value="GEO07735P1-RELATED"/>
    <property type="match status" value="1"/>
</dbReference>
<dbReference type="GO" id="GO:0016020">
    <property type="term" value="C:membrane"/>
    <property type="evidence" value="ECO:0007669"/>
    <property type="project" value="UniProtKB-SubCell"/>
</dbReference>
<organism evidence="6">
    <name type="scientific">Zeugodacus cucurbitae</name>
    <name type="common">Melon fruit fly</name>
    <name type="synonym">Bactrocera cucurbitae</name>
    <dbReference type="NCBI Taxonomy" id="28588"/>
    <lineage>
        <taxon>Eukaryota</taxon>
        <taxon>Metazoa</taxon>
        <taxon>Ecdysozoa</taxon>
        <taxon>Arthropoda</taxon>
        <taxon>Hexapoda</taxon>
        <taxon>Insecta</taxon>
        <taxon>Pterygota</taxon>
        <taxon>Neoptera</taxon>
        <taxon>Endopterygota</taxon>
        <taxon>Diptera</taxon>
        <taxon>Brachycera</taxon>
        <taxon>Muscomorpha</taxon>
        <taxon>Tephritoidea</taxon>
        <taxon>Tephritidae</taxon>
        <taxon>Zeugodacus</taxon>
        <taxon>Zeugodacus</taxon>
    </lineage>
</organism>
<sequence>MNASLIYEILMYLNSFYFGMYAIFEIGVCVLKAIGLNYTAQEFTREGCILLALCIVETIRIVLGRKSSLSDRGWQATASVILTLPSLALVIYLCIFQTDVLKLELILSALMIALQGAELVYAGVFICTMCGDVTYT</sequence>
<evidence type="ECO:0000256" key="5">
    <source>
        <dbReference type="SAM" id="Phobius"/>
    </source>
</evidence>
<feature type="transmembrane region" description="Helical" evidence="5">
    <location>
        <begin position="103"/>
        <end position="126"/>
    </location>
</feature>
<comment type="subcellular location">
    <subcellularLocation>
        <location evidence="1">Membrane</location>
        <topology evidence="1">Multi-pass membrane protein</topology>
    </subcellularLocation>
</comment>
<dbReference type="EMBL" id="GBXI01005974">
    <property type="protein sequence ID" value="JAD08318.1"/>
    <property type="molecule type" value="Transcribed_RNA"/>
</dbReference>
<keyword evidence="2 5" id="KW-0812">Transmembrane</keyword>
<keyword evidence="4 5" id="KW-0472">Membrane</keyword>
<dbReference type="PANTHER" id="PTHR13531">
    <property type="entry name" value="GEO07735P1-RELATED-RELATED"/>
    <property type="match status" value="1"/>
</dbReference>
<dbReference type="InterPro" id="IPR019184">
    <property type="entry name" value="Uncharacterised_TM-17"/>
</dbReference>
<proteinExistence type="predicted"/>
<reference evidence="6" key="2">
    <citation type="journal article" date="2015" name="Gigascience">
        <title>Reconstructing a comprehensive transcriptome assembly of a white-pupal translocated strain of the pest fruit fly Bactrocera cucurbitae.</title>
        <authorList>
            <person name="Sim S.B."/>
            <person name="Calla B."/>
            <person name="Hall B."/>
            <person name="DeRego T."/>
            <person name="Geib S.M."/>
        </authorList>
    </citation>
    <scope>NUCLEOTIDE SEQUENCE</scope>
</reference>
<dbReference type="EMBL" id="GBXI01013446">
    <property type="protein sequence ID" value="JAD00846.1"/>
    <property type="molecule type" value="Transcribed_RNA"/>
</dbReference>
<reference evidence="6" key="1">
    <citation type="submission" date="2014-11" db="EMBL/GenBank/DDBJ databases">
        <authorList>
            <person name="Geib S."/>
        </authorList>
    </citation>
    <scope>NUCLEOTIDE SEQUENCE</scope>
</reference>
<evidence type="ECO:0000256" key="4">
    <source>
        <dbReference type="ARBA" id="ARBA00023136"/>
    </source>
</evidence>
<dbReference type="GO" id="GO:1905515">
    <property type="term" value="P:non-motile cilium assembly"/>
    <property type="evidence" value="ECO:0007669"/>
    <property type="project" value="TreeGrafter"/>
</dbReference>
<evidence type="ECO:0000313" key="6">
    <source>
        <dbReference type="EMBL" id="JAD00846.1"/>
    </source>
</evidence>
<feature type="transmembrane region" description="Helical" evidence="5">
    <location>
        <begin position="47"/>
        <end position="64"/>
    </location>
</feature>
<dbReference type="AlphaFoldDB" id="A0A0A1WQF7"/>
<accession>A0A0A1WQF7</accession>
<dbReference type="OrthoDB" id="262535at2759"/>
<dbReference type="CTD" id="51259"/>
<protein>
    <submittedName>
        <fullName evidence="6">Transmembrane protein 216</fullName>
    </submittedName>
</protein>
<evidence type="ECO:0000256" key="2">
    <source>
        <dbReference type="ARBA" id="ARBA00022692"/>
    </source>
</evidence>
<keyword evidence="3 5" id="KW-1133">Transmembrane helix</keyword>
<evidence type="ECO:0000256" key="1">
    <source>
        <dbReference type="ARBA" id="ARBA00004141"/>
    </source>
</evidence>
<dbReference type="Pfam" id="PF09799">
    <property type="entry name" value="Transmemb_17"/>
    <property type="match status" value="1"/>
</dbReference>
<dbReference type="GeneID" id="105214140"/>
<feature type="transmembrane region" description="Helical" evidence="5">
    <location>
        <begin position="76"/>
        <end position="96"/>
    </location>
</feature>
<gene>
    <name evidence="6" type="primary">TMEM216_0</name>
    <name evidence="7" type="synonym">TMEM216_1</name>
    <name evidence="7" type="ORF">g.43226</name>
    <name evidence="6" type="ORF">g.43227</name>
</gene>
<evidence type="ECO:0000313" key="7">
    <source>
        <dbReference type="EMBL" id="JAD08318.1"/>
    </source>
</evidence>
<evidence type="ECO:0000256" key="3">
    <source>
        <dbReference type="ARBA" id="ARBA00022989"/>
    </source>
</evidence>
<dbReference type="GO" id="GO:0035869">
    <property type="term" value="C:ciliary transition zone"/>
    <property type="evidence" value="ECO:0007669"/>
    <property type="project" value="TreeGrafter"/>
</dbReference>